<keyword evidence="6" id="KW-0731">Sigma factor</keyword>
<evidence type="ECO:0000256" key="7">
    <source>
        <dbReference type="ARBA" id="ARBA00023125"/>
    </source>
</evidence>
<dbReference type="InterPro" id="IPR007634">
    <property type="entry name" value="RNA_pol_sigma_54_DNA-bd"/>
</dbReference>
<accession>A0ABV0ESV4</accession>
<proteinExistence type="inferred from homology"/>
<organism evidence="11 12">
    <name type="scientific">Candidatus Enterococcus ferrettii</name>
    <dbReference type="NCBI Taxonomy" id="2815324"/>
    <lineage>
        <taxon>Bacteria</taxon>
        <taxon>Bacillati</taxon>
        <taxon>Bacillota</taxon>
        <taxon>Bacilli</taxon>
        <taxon>Lactobacillales</taxon>
        <taxon>Enterococcaceae</taxon>
        <taxon>Enterococcus</taxon>
    </lineage>
</organism>
<evidence type="ECO:0000256" key="4">
    <source>
        <dbReference type="ARBA" id="ARBA00022695"/>
    </source>
</evidence>
<dbReference type="InterPro" id="IPR038709">
    <property type="entry name" value="RpoN_core-bd_sf"/>
</dbReference>
<evidence type="ECO:0000256" key="8">
    <source>
        <dbReference type="ARBA" id="ARBA00023163"/>
    </source>
</evidence>
<evidence type="ECO:0000259" key="10">
    <source>
        <dbReference type="Pfam" id="PF04963"/>
    </source>
</evidence>
<dbReference type="PRINTS" id="PR00045">
    <property type="entry name" value="SIGMA54FCT"/>
</dbReference>
<dbReference type="Proteomes" id="UP000664357">
    <property type="component" value="Unassembled WGS sequence"/>
</dbReference>
<keyword evidence="8" id="KW-0804">Transcription</keyword>
<dbReference type="RefSeq" id="WP_207703449.1">
    <property type="nucleotide sequence ID" value="NZ_JAFREL020000002.1"/>
</dbReference>
<dbReference type="PANTHER" id="PTHR32248:SF4">
    <property type="entry name" value="RNA POLYMERASE SIGMA-54 FACTOR"/>
    <property type="match status" value="1"/>
</dbReference>
<dbReference type="Pfam" id="PF00309">
    <property type="entry name" value="Sigma54_AID"/>
    <property type="match status" value="1"/>
</dbReference>
<keyword evidence="2" id="KW-0240">DNA-directed RNA polymerase</keyword>
<dbReference type="PIRSF" id="PIRSF000774">
    <property type="entry name" value="RpoN"/>
    <property type="match status" value="1"/>
</dbReference>
<dbReference type="Pfam" id="PF04552">
    <property type="entry name" value="Sigma54_DBD"/>
    <property type="match status" value="1"/>
</dbReference>
<keyword evidence="12" id="KW-1185">Reference proteome</keyword>
<dbReference type="Pfam" id="PF04963">
    <property type="entry name" value="Sigma54_CBD"/>
    <property type="match status" value="1"/>
</dbReference>
<dbReference type="Gene3D" id="1.10.10.60">
    <property type="entry name" value="Homeodomain-like"/>
    <property type="match status" value="1"/>
</dbReference>
<dbReference type="InterPro" id="IPR000394">
    <property type="entry name" value="RNA_pol_sigma_54"/>
</dbReference>
<dbReference type="PROSITE" id="PS50044">
    <property type="entry name" value="SIGMA54_3"/>
    <property type="match status" value="1"/>
</dbReference>
<reference evidence="11 12" key="1">
    <citation type="submission" date="2024-02" db="EMBL/GenBank/DDBJ databases">
        <title>The Genome Sequence of Enterococcus sp. DIV0159.</title>
        <authorList>
            <person name="Earl A."/>
            <person name="Manson A."/>
            <person name="Gilmore M."/>
            <person name="Sanders J."/>
            <person name="Shea T."/>
            <person name="Howe W."/>
            <person name="Livny J."/>
            <person name="Cuomo C."/>
            <person name="Neafsey D."/>
            <person name="Birren B."/>
        </authorList>
    </citation>
    <scope>NUCLEOTIDE SEQUENCE [LARGE SCALE GENOMIC DNA]</scope>
    <source>
        <strain evidence="11 12">665A</strain>
    </source>
</reference>
<evidence type="ECO:0000256" key="5">
    <source>
        <dbReference type="ARBA" id="ARBA00023015"/>
    </source>
</evidence>
<gene>
    <name evidence="11" type="ORF">JZO67_002993</name>
</gene>
<name>A0ABV0ESV4_9ENTE</name>
<comment type="similarity">
    <text evidence="1">Belongs to the sigma-54 factor family.</text>
</comment>
<evidence type="ECO:0000256" key="2">
    <source>
        <dbReference type="ARBA" id="ARBA00022478"/>
    </source>
</evidence>
<dbReference type="PROSITE" id="PS00718">
    <property type="entry name" value="SIGMA54_2"/>
    <property type="match status" value="1"/>
</dbReference>
<keyword evidence="7" id="KW-0238">DNA-binding</keyword>
<comment type="caution">
    <text evidence="11">The sequence shown here is derived from an EMBL/GenBank/DDBJ whole genome shotgun (WGS) entry which is preliminary data.</text>
</comment>
<evidence type="ECO:0000259" key="9">
    <source>
        <dbReference type="Pfam" id="PF04552"/>
    </source>
</evidence>
<keyword evidence="5" id="KW-0805">Transcription regulation</keyword>
<dbReference type="InterPro" id="IPR007046">
    <property type="entry name" value="RNA_pol_sigma_54_core-bd"/>
</dbReference>
<evidence type="ECO:0000256" key="3">
    <source>
        <dbReference type="ARBA" id="ARBA00022679"/>
    </source>
</evidence>
<evidence type="ECO:0000256" key="1">
    <source>
        <dbReference type="ARBA" id="ARBA00008798"/>
    </source>
</evidence>
<feature type="domain" description="RNA polymerase sigma factor 54 core-binding" evidence="10">
    <location>
        <begin position="79"/>
        <end position="262"/>
    </location>
</feature>
<evidence type="ECO:0000313" key="12">
    <source>
        <dbReference type="Proteomes" id="UP000664357"/>
    </source>
</evidence>
<dbReference type="PROSITE" id="PS00717">
    <property type="entry name" value="SIGMA54_1"/>
    <property type="match status" value="1"/>
</dbReference>
<keyword evidence="3" id="KW-0808">Transferase</keyword>
<protein>
    <submittedName>
        <fullName evidence="11">RNA polymerase sigma-54 factor</fullName>
    </submittedName>
</protein>
<dbReference type="EMBL" id="JAFREL020000002">
    <property type="protein sequence ID" value="MEO1771020.1"/>
    <property type="molecule type" value="Genomic_DNA"/>
</dbReference>
<evidence type="ECO:0000313" key="11">
    <source>
        <dbReference type="EMBL" id="MEO1771020.1"/>
    </source>
</evidence>
<keyword evidence="4" id="KW-0548">Nucleotidyltransferase</keyword>
<evidence type="ECO:0000256" key="6">
    <source>
        <dbReference type="ARBA" id="ARBA00023082"/>
    </source>
</evidence>
<dbReference type="PANTHER" id="PTHR32248">
    <property type="entry name" value="RNA POLYMERASE SIGMA-54 FACTOR"/>
    <property type="match status" value="1"/>
</dbReference>
<feature type="domain" description="RNA polymerase sigma factor 54 DNA-binding" evidence="9">
    <location>
        <begin position="276"/>
        <end position="431"/>
    </location>
</feature>
<dbReference type="Gene3D" id="1.10.10.1330">
    <property type="entry name" value="RNA polymerase sigma-54 factor, core-binding domain"/>
    <property type="match status" value="1"/>
</dbReference>
<dbReference type="NCBIfam" id="TIGR02395">
    <property type="entry name" value="rpoN_sigma"/>
    <property type="match status" value="1"/>
</dbReference>
<sequence>MKFQQGYSQAQQQTQKLAMTQKLQQAIQMLQFNTEELRDYVETISLENPLIEVVAPKIRSDLTMMGDRSDKSDFIGQIPDQYESLFEYLINQVHLNYRDTFLRRIILVLVEYVDINGYLKVDEEEIKQEMGATDIQFLDALTLLQQLDPPGVGSRDLRECLMLQTERDDYAPDLAYLLLEEAFEKIANHRFEQLGKEYNLTMVQVQEIIDYIRSLNPFPGAGFGESVPDFIIPDLTLIRKEDKLDVLSNKRGQLRLNFNENYFTRLEKQADSETKDYLKEKLQQYEWLKRTIGQRKDTILEVGRLIVKYQKPFFLEKKGALKPLMLKDIAKELEVHESTISRAVNGKYIETDFGVFELRGFFVNKISDEDTSADEVKQLIKQFIDDENKNKPLSDQKIADMLKTNGQKVSRRTVAKYREALGIASSSKRKRFD</sequence>